<feature type="compositionally biased region" description="Basic and acidic residues" evidence="12">
    <location>
        <begin position="803"/>
        <end position="819"/>
    </location>
</feature>
<evidence type="ECO:0000259" key="13">
    <source>
        <dbReference type="Pfam" id="PF25580"/>
    </source>
</evidence>
<feature type="region of interest" description="Disordered" evidence="12">
    <location>
        <begin position="984"/>
        <end position="1028"/>
    </location>
</feature>
<accession>A0A8S4N050</accession>
<dbReference type="Proteomes" id="UP000749559">
    <property type="component" value="Unassembled WGS sequence"/>
</dbReference>
<dbReference type="InterPro" id="IPR052251">
    <property type="entry name" value="GH-ZnFinger_Regulators"/>
</dbReference>
<feature type="compositionally biased region" description="Pro residues" evidence="12">
    <location>
        <begin position="866"/>
        <end position="876"/>
    </location>
</feature>
<evidence type="ECO:0000256" key="5">
    <source>
        <dbReference type="ARBA" id="ARBA00022737"/>
    </source>
</evidence>
<feature type="compositionally biased region" description="Basic and acidic residues" evidence="12">
    <location>
        <begin position="521"/>
        <end position="533"/>
    </location>
</feature>
<dbReference type="EMBL" id="CAIIXF020000001">
    <property type="protein sequence ID" value="CAH1773807.1"/>
    <property type="molecule type" value="Genomic_DNA"/>
</dbReference>
<evidence type="ECO:0000256" key="3">
    <source>
        <dbReference type="ARBA" id="ARBA00022553"/>
    </source>
</evidence>
<comment type="caution">
    <text evidence="14">The sequence shown here is derived from an EMBL/GenBank/DDBJ whole genome shotgun (WGS) entry which is preliminary data.</text>
</comment>
<feature type="compositionally biased region" description="Basic and acidic residues" evidence="12">
    <location>
        <begin position="550"/>
        <end position="561"/>
    </location>
</feature>
<keyword evidence="7" id="KW-0862">Zinc</keyword>
<organism evidence="14 15">
    <name type="scientific">Owenia fusiformis</name>
    <name type="common">Polychaete worm</name>
    <dbReference type="NCBI Taxonomy" id="6347"/>
    <lineage>
        <taxon>Eukaryota</taxon>
        <taxon>Metazoa</taxon>
        <taxon>Spiralia</taxon>
        <taxon>Lophotrochozoa</taxon>
        <taxon>Annelida</taxon>
        <taxon>Polychaeta</taxon>
        <taxon>Sedentaria</taxon>
        <taxon>Canalipalpata</taxon>
        <taxon>Sabellida</taxon>
        <taxon>Oweniida</taxon>
        <taxon>Oweniidae</taxon>
        <taxon>Owenia</taxon>
    </lineage>
</organism>
<feature type="region of interest" description="Disordered" evidence="12">
    <location>
        <begin position="848"/>
        <end position="916"/>
    </location>
</feature>
<sequence>MDFASFLRQLLIVCESCTNGGDEDTTKYFCREFERVVSTFLANDGGNFSIRLQTLQAVLNAYKETRPFFDYVSAVDSLSTYLVLECAETMLGLPWHNMPDETPEKAELIHMIHSMEDLSIAFRDLHKFAILKDLIDGPWSNLTLVMLMTDDKRLVIDQGTDYIKEHNPDVMKLRLKILVREHCSKYAINLSGWCLRNQIYAQDYTIREMQLKLLYEEDIELFHCESWNVSCHMGLKIVHSLMKDKEDPAMCLHFAQTFLVQDWLRPKLYCCTKELLHAWVPLQYKLSENEAKFMQDISKVVEKSVNTMQIMYLVDVMCKEFGDKFLQFNTELCLLALKIETGHVERAYATNDCHGLDNAANALTFTCHIMSCLYRDSNLKMRQVCSLTALSLDPSEDLYFLVEALFNIVEDTDNLDLANKQVVNNSINAFKQFLSKHEDNDQHGDVKEQKNADNSDKSSDVSIHQSEESADHKADNTPNDKSDDLHRGKSPKDNEHRKEKHAQAIPNRTDMNNNKGKKKGKGEEENNSKKEFSRSFESVFKKFAGVTDTKVPEEKKTDPEPKSSVQPESSVPKNGQVGGGFMKNFHEFIRQNTARKQSCWLSKTKESDLSKSYLKTPSSMGATPPESDEDIQGEYHIVVKGINPETISEILRILASIRAKTLDPSLPWEKLKHRILRHLWVNGYHFDVHKNDFFSGTSAVVQVKPISQSVLDSITETELQSESNSPVKSSSPIRVSSPEKGNYSSRNNSPIKLNSPMKGNSPIKFNKLQNHSVQQSKESSSPGRRPKFKGIKQKTSQSEIESITEKSQHQDNVDKRPSIIHDSPVRNCFDALKNIDFTSAYEHHLTESHPNANILNDKDSSRDGQPPSPSQSPPLLSPFDNSTEGDHSYSIRQKSNGSTESQSFKNTMNDSVKRIKISPRRQTCPVFCNDDDEVALSKIQTAIRINKMEAKLITKHAIENKSSTGSSTSQSDDDNLEWNAQVTTVAPLKPPSANKGESDSSLELDDLQEQPVKRNHNSNYKLRENKKKRSYAEIDRADLVDLDIHVESN</sequence>
<dbReference type="PANTHER" id="PTHR15507">
    <property type="entry name" value="ZINC FINGER PROTEIN RLF"/>
    <property type="match status" value="1"/>
</dbReference>
<evidence type="ECO:0000256" key="12">
    <source>
        <dbReference type="SAM" id="MobiDB-lite"/>
    </source>
</evidence>
<protein>
    <recommendedName>
        <fullName evidence="13">Zinc finger protein Rlf/292/654 TPR repeats domain-containing protein</fullName>
    </recommendedName>
</protein>
<dbReference type="GO" id="GO:0000981">
    <property type="term" value="F:DNA-binding transcription factor activity, RNA polymerase II-specific"/>
    <property type="evidence" value="ECO:0007669"/>
    <property type="project" value="TreeGrafter"/>
</dbReference>
<evidence type="ECO:0000256" key="7">
    <source>
        <dbReference type="ARBA" id="ARBA00022833"/>
    </source>
</evidence>
<feature type="domain" description="Zinc finger protein Rlf/292/654 TPR repeats" evidence="13">
    <location>
        <begin position="228"/>
        <end position="416"/>
    </location>
</feature>
<keyword evidence="9" id="KW-0238">DNA-binding</keyword>
<gene>
    <name evidence="14" type="ORF">OFUS_LOCUS1348</name>
</gene>
<evidence type="ECO:0000256" key="11">
    <source>
        <dbReference type="ARBA" id="ARBA00023242"/>
    </source>
</evidence>
<evidence type="ECO:0000256" key="2">
    <source>
        <dbReference type="ARBA" id="ARBA00006991"/>
    </source>
</evidence>
<keyword evidence="3" id="KW-0597">Phosphoprotein</keyword>
<dbReference type="Pfam" id="PF25580">
    <property type="entry name" value="TPR_Rlf"/>
    <property type="match status" value="1"/>
</dbReference>
<comment type="similarity">
    <text evidence="2">Belongs to the krueppel C2H2-type zinc-finger protein family.</text>
</comment>
<evidence type="ECO:0000256" key="4">
    <source>
        <dbReference type="ARBA" id="ARBA00022723"/>
    </source>
</evidence>
<dbReference type="AlphaFoldDB" id="A0A8S4N050"/>
<keyword evidence="15" id="KW-1185">Reference proteome</keyword>
<feature type="compositionally biased region" description="Polar residues" evidence="12">
    <location>
        <begin position="890"/>
        <end position="910"/>
    </location>
</feature>
<feature type="compositionally biased region" description="Polar residues" evidence="12">
    <location>
        <begin position="742"/>
        <end position="752"/>
    </location>
</feature>
<feature type="compositionally biased region" description="Polar residues" evidence="12">
    <location>
        <begin position="563"/>
        <end position="573"/>
    </location>
</feature>
<feature type="compositionally biased region" description="Basic and acidic residues" evidence="12">
    <location>
        <begin position="437"/>
        <end position="497"/>
    </location>
</feature>
<keyword evidence="11" id="KW-0539">Nucleus</keyword>
<feature type="region of interest" description="Disordered" evidence="12">
    <location>
        <begin position="717"/>
        <end position="821"/>
    </location>
</feature>
<keyword evidence="5" id="KW-0677">Repeat</keyword>
<evidence type="ECO:0000256" key="8">
    <source>
        <dbReference type="ARBA" id="ARBA00023015"/>
    </source>
</evidence>
<keyword evidence="8" id="KW-0805">Transcription regulation</keyword>
<dbReference type="GO" id="GO:0005634">
    <property type="term" value="C:nucleus"/>
    <property type="evidence" value="ECO:0007669"/>
    <property type="project" value="UniProtKB-SubCell"/>
</dbReference>
<feature type="region of interest" description="Disordered" evidence="12">
    <location>
        <begin position="547"/>
        <end position="579"/>
    </location>
</feature>
<dbReference type="PANTHER" id="PTHR15507:SF17">
    <property type="entry name" value="C2H2-TYPE DOMAIN-CONTAINING PROTEIN"/>
    <property type="match status" value="1"/>
</dbReference>
<keyword evidence="4" id="KW-0479">Metal-binding</keyword>
<keyword evidence="6" id="KW-0863">Zinc-finger</keyword>
<dbReference type="OrthoDB" id="427030at2759"/>
<name>A0A8S4N050_OWEFU</name>
<proteinExistence type="inferred from homology"/>
<evidence type="ECO:0000256" key="9">
    <source>
        <dbReference type="ARBA" id="ARBA00023125"/>
    </source>
</evidence>
<dbReference type="GO" id="GO:0003677">
    <property type="term" value="F:DNA binding"/>
    <property type="evidence" value="ECO:0007669"/>
    <property type="project" value="UniProtKB-KW"/>
</dbReference>
<evidence type="ECO:0000256" key="6">
    <source>
        <dbReference type="ARBA" id="ARBA00022771"/>
    </source>
</evidence>
<reference evidence="14" key="1">
    <citation type="submission" date="2022-03" db="EMBL/GenBank/DDBJ databases">
        <authorList>
            <person name="Martin C."/>
        </authorList>
    </citation>
    <scope>NUCLEOTIDE SEQUENCE</scope>
</reference>
<evidence type="ECO:0000256" key="1">
    <source>
        <dbReference type="ARBA" id="ARBA00004123"/>
    </source>
</evidence>
<dbReference type="GO" id="GO:0008270">
    <property type="term" value="F:zinc ion binding"/>
    <property type="evidence" value="ECO:0007669"/>
    <property type="project" value="UniProtKB-KW"/>
</dbReference>
<feature type="region of interest" description="Disordered" evidence="12">
    <location>
        <begin position="437"/>
        <end position="533"/>
    </location>
</feature>
<feature type="compositionally biased region" description="Low complexity" evidence="12">
    <location>
        <begin position="721"/>
        <end position="731"/>
    </location>
</feature>
<keyword evidence="10" id="KW-0804">Transcription</keyword>
<evidence type="ECO:0000256" key="10">
    <source>
        <dbReference type="ARBA" id="ARBA00023163"/>
    </source>
</evidence>
<dbReference type="InterPro" id="IPR057986">
    <property type="entry name" value="TPR_Rlf/292/654"/>
</dbReference>
<evidence type="ECO:0000313" key="15">
    <source>
        <dbReference type="Proteomes" id="UP000749559"/>
    </source>
</evidence>
<comment type="subcellular location">
    <subcellularLocation>
        <location evidence="1">Nucleus</location>
    </subcellularLocation>
</comment>
<feature type="compositionally biased region" description="Polar residues" evidence="12">
    <location>
        <begin position="767"/>
        <end position="782"/>
    </location>
</feature>
<evidence type="ECO:0000313" key="14">
    <source>
        <dbReference type="EMBL" id="CAH1773807.1"/>
    </source>
</evidence>